<dbReference type="GO" id="GO:0005829">
    <property type="term" value="C:cytosol"/>
    <property type="evidence" value="ECO:0007669"/>
    <property type="project" value="TreeGrafter"/>
</dbReference>
<dbReference type="Gene3D" id="1.10.10.60">
    <property type="entry name" value="Homeodomain-like"/>
    <property type="match status" value="1"/>
</dbReference>
<gene>
    <name evidence="5" type="ORF">AKJ09_01297</name>
</gene>
<keyword evidence="3" id="KW-0804">Transcription</keyword>
<dbReference type="SMART" id="SM00342">
    <property type="entry name" value="HTH_ARAC"/>
    <property type="match status" value="1"/>
</dbReference>
<dbReference type="PANTHER" id="PTHR47894">
    <property type="entry name" value="HTH-TYPE TRANSCRIPTIONAL REGULATOR GADX"/>
    <property type="match status" value="1"/>
</dbReference>
<dbReference type="PANTHER" id="PTHR47894:SF1">
    <property type="entry name" value="HTH-TYPE TRANSCRIPTIONAL REGULATOR VQSM"/>
    <property type="match status" value="1"/>
</dbReference>
<accession>A0A0K1PM70</accession>
<feature type="domain" description="HTH araC/xylS-type" evidence="4">
    <location>
        <begin position="165"/>
        <end position="265"/>
    </location>
</feature>
<keyword evidence="6" id="KW-1185">Reference proteome</keyword>
<keyword evidence="2" id="KW-0238">DNA-binding</keyword>
<dbReference type="Pfam" id="PF12833">
    <property type="entry name" value="HTH_18"/>
    <property type="match status" value="1"/>
</dbReference>
<dbReference type="GO" id="GO:0000976">
    <property type="term" value="F:transcription cis-regulatory region binding"/>
    <property type="evidence" value="ECO:0007669"/>
    <property type="project" value="TreeGrafter"/>
</dbReference>
<dbReference type="GO" id="GO:0003700">
    <property type="term" value="F:DNA-binding transcription factor activity"/>
    <property type="evidence" value="ECO:0007669"/>
    <property type="project" value="InterPro"/>
</dbReference>
<dbReference type="AlphaFoldDB" id="A0A0K1PM70"/>
<dbReference type="RefSeq" id="WP_169927289.1">
    <property type="nucleotide sequence ID" value="NZ_CP012333.1"/>
</dbReference>
<dbReference type="InterPro" id="IPR018060">
    <property type="entry name" value="HTH_AraC"/>
</dbReference>
<evidence type="ECO:0000313" key="5">
    <source>
        <dbReference type="EMBL" id="AKU94633.1"/>
    </source>
</evidence>
<organism evidence="5 6">
    <name type="scientific">Labilithrix luteola</name>
    <dbReference type="NCBI Taxonomy" id="1391654"/>
    <lineage>
        <taxon>Bacteria</taxon>
        <taxon>Pseudomonadati</taxon>
        <taxon>Myxococcota</taxon>
        <taxon>Polyangia</taxon>
        <taxon>Polyangiales</taxon>
        <taxon>Labilitrichaceae</taxon>
        <taxon>Labilithrix</taxon>
    </lineage>
</organism>
<dbReference type="KEGG" id="llu:AKJ09_01297"/>
<evidence type="ECO:0000256" key="2">
    <source>
        <dbReference type="ARBA" id="ARBA00023125"/>
    </source>
</evidence>
<dbReference type="STRING" id="1391654.AKJ09_01297"/>
<evidence type="ECO:0000256" key="3">
    <source>
        <dbReference type="ARBA" id="ARBA00023163"/>
    </source>
</evidence>
<evidence type="ECO:0000313" key="6">
    <source>
        <dbReference type="Proteomes" id="UP000064967"/>
    </source>
</evidence>
<dbReference type="InterPro" id="IPR009057">
    <property type="entry name" value="Homeodomain-like_sf"/>
</dbReference>
<protein>
    <submittedName>
        <fullName evidence="5">Transcriptional regulator, AraC family</fullName>
    </submittedName>
</protein>
<evidence type="ECO:0000259" key="4">
    <source>
        <dbReference type="PROSITE" id="PS01124"/>
    </source>
</evidence>
<keyword evidence="1" id="KW-0805">Transcription regulation</keyword>
<proteinExistence type="predicted"/>
<dbReference type="EMBL" id="CP012333">
    <property type="protein sequence ID" value="AKU94633.1"/>
    <property type="molecule type" value="Genomic_DNA"/>
</dbReference>
<dbReference type="SUPFAM" id="SSF46689">
    <property type="entry name" value="Homeodomain-like"/>
    <property type="match status" value="1"/>
</dbReference>
<dbReference type="Proteomes" id="UP000064967">
    <property type="component" value="Chromosome"/>
</dbReference>
<dbReference type="PROSITE" id="PS01124">
    <property type="entry name" value="HTH_ARAC_FAMILY_2"/>
    <property type="match status" value="1"/>
</dbReference>
<evidence type="ECO:0000256" key="1">
    <source>
        <dbReference type="ARBA" id="ARBA00023015"/>
    </source>
</evidence>
<name>A0A0K1PM70_9BACT</name>
<reference evidence="5 6" key="1">
    <citation type="submission" date="2015-08" db="EMBL/GenBank/DDBJ databases">
        <authorList>
            <person name="Babu N.S."/>
            <person name="Beckwith C.J."/>
            <person name="Beseler K.G."/>
            <person name="Brison A."/>
            <person name="Carone J.V."/>
            <person name="Caskin T.P."/>
            <person name="Diamond M."/>
            <person name="Durham M.E."/>
            <person name="Foxe J.M."/>
            <person name="Go M."/>
            <person name="Henderson B.A."/>
            <person name="Jones I.B."/>
            <person name="McGettigan J.A."/>
            <person name="Micheletti S.J."/>
            <person name="Nasrallah M.E."/>
            <person name="Ortiz D."/>
            <person name="Piller C.R."/>
            <person name="Privatt S.R."/>
            <person name="Schneider S.L."/>
            <person name="Sharp S."/>
            <person name="Smith T.C."/>
            <person name="Stanton J.D."/>
            <person name="Ullery H.E."/>
            <person name="Wilson R.J."/>
            <person name="Serrano M.G."/>
            <person name="Buck G."/>
            <person name="Lee V."/>
            <person name="Wang Y."/>
            <person name="Carvalho R."/>
            <person name="Voegtly L."/>
            <person name="Shi R."/>
            <person name="Duckworth R."/>
            <person name="Johnson A."/>
            <person name="Loviza R."/>
            <person name="Walstead R."/>
            <person name="Shah Z."/>
            <person name="Kiflezghi M."/>
            <person name="Wade K."/>
            <person name="Ball S.L."/>
            <person name="Bradley K.W."/>
            <person name="Asai D.J."/>
            <person name="Bowman C.A."/>
            <person name="Russell D.A."/>
            <person name="Pope W.H."/>
            <person name="Jacobs-Sera D."/>
            <person name="Hendrix R.W."/>
            <person name="Hatfull G.F."/>
        </authorList>
    </citation>
    <scope>NUCLEOTIDE SEQUENCE [LARGE SCALE GENOMIC DNA]</scope>
    <source>
        <strain evidence="5 6">DSM 27648</strain>
    </source>
</reference>
<sequence length="267" mass="29096">MDWSGDLEYFLEAPIGKYITGPSWLFAYPTAKFSALVFWGRLSGESLEGTLNIHPRVHSGASRPHVALLDARRVEHVDEGGFAIGVNYVRTHRESLSSSISQLAIVHSGGMLGSVAAGFFRLIGAPYQAEVFTDPVEALRWIALDDPQGTLAALDALYTSTTGTTELLRDLRAHLEKNLDDASLAGATRALGISERSLQRRLAESGTSFQKEVVGARVRMAGRALVESSKPLSQIAFDVGCASVQHFSTMFRKVTGMTPMQWRKRGT</sequence>